<evidence type="ECO:0000256" key="3">
    <source>
        <dbReference type="ARBA" id="ARBA00022448"/>
    </source>
</evidence>
<keyword evidence="5 14" id="KW-0653">Protein transport</keyword>
<dbReference type="Proteomes" id="UP000001064">
    <property type="component" value="Unassembled WGS sequence"/>
</dbReference>
<evidence type="ECO:0000256" key="5">
    <source>
        <dbReference type="ARBA" id="ARBA00022927"/>
    </source>
</evidence>
<comment type="subunit">
    <text evidence="13">Interacts with PEX13; forming the PEX13-PEX14 docking complex. Interacts with PEX5 (via WxxxF/Y motifs).</text>
</comment>
<evidence type="ECO:0000256" key="12">
    <source>
        <dbReference type="ARBA" id="ARBA00053920"/>
    </source>
</evidence>
<feature type="compositionally biased region" description="Polar residues" evidence="16">
    <location>
        <begin position="426"/>
        <end position="441"/>
    </location>
</feature>
<keyword evidence="4 17" id="KW-0812">Transmembrane</keyword>
<dbReference type="EMBL" id="GL871171">
    <property type="protein sequence ID" value="EGC32847.1"/>
    <property type="molecule type" value="Genomic_DNA"/>
</dbReference>
<evidence type="ECO:0000256" key="15">
    <source>
        <dbReference type="SAM" id="Coils"/>
    </source>
</evidence>
<evidence type="ECO:0000259" key="18">
    <source>
        <dbReference type="Pfam" id="PF04695"/>
    </source>
</evidence>
<feature type="region of interest" description="Disordered" evidence="16">
    <location>
        <begin position="424"/>
        <end position="654"/>
    </location>
</feature>
<keyword evidence="9 14" id="KW-0576">Peroxisome</keyword>
<dbReference type="GO" id="GO:1990429">
    <property type="term" value="C:peroxisomal importomer complex"/>
    <property type="evidence" value="ECO:0000318"/>
    <property type="project" value="GO_Central"/>
</dbReference>
<dbReference type="InterPro" id="IPR006785">
    <property type="entry name" value="Pex14_N"/>
</dbReference>
<gene>
    <name evidence="20" type="primary">PEX14</name>
    <name evidence="20" type="ORF">DICPUDRAFT_81354</name>
</gene>
<evidence type="ECO:0000256" key="17">
    <source>
        <dbReference type="SAM" id="Phobius"/>
    </source>
</evidence>
<evidence type="ECO:0000259" key="19">
    <source>
        <dbReference type="Pfam" id="PF17733"/>
    </source>
</evidence>
<dbReference type="GO" id="GO:0005778">
    <property type="term" value="C:peroxisomal membrane"/>
    <property type="evidence" value="ECO:0000318"/>
    <property type="project" value="GO_Central"/>
</dbReference>
<feature type="compositionally biased region" description="Polar residues" evidence="16">
    <location>
        <begin position="87"/>
        <end position="99"/>
    </location>
</feature>
<dbReference type="GO" id="GO:0016560">
    <property type="term" value="P:protein import into peroxisome matrix, docking"/>
    <property type="evidence" value="ECO:0000318"/>
    <property type="project" value="GO_Central"/>
</dbReference>
<dbReference type="GO" id="GO:0005102">
    <property type="term" value="F:signaling receptor binding"/>
    <property type="evidence" value="ECO:0000318"/>
    <property type="project" value="GO_Central"/>
</dbReference>
<evidence type="ECO:0000256" key="9">
    <source>
        <dbReference type="ARBA" id="ARBA00023140"/>
    </source>
</evidence>
<feature type="domain" description="Peroxisomal membrane protein PEX14-like KPWE" evidence="19">
    <location>
        <begin position="588"/>
        <end position="637"/>
    </location>
</feature>
<feature type="compositionally biased region" description="Low complexity" evidence="16">
    <location>
        <begin position="473"/>
        <end position="490"/>
    </location>
</feature>
<keyword evidence="8 14" id="KW-0472">Membrane</keyword>
<comment type="similarity">
    <text evidence="2 14">Belongs to the peroxin-14 family.</text>
</comment>
<keyword evidence="21" id="KW-1185">Reference proteome</keyword>
<dbReference type="FunCoup" id="F0ZT84">
    <property type="interactions" value="430"/>
</dbReference>
<dbReference type="PANTHER" id="PTHR23058:SF0">
    <property type="entry name" value="PEROXISOMAL MEMBRANE PROTEIN PEX14"/>
    <property type="match status" value="1"/>
</dbReference>
<evidence type="ECO:0000256" key="7">
    <source>
        <dbReference type="ARBA" id="ARBA00023010"/>
    </source>
</evidence>
<dbReference type="Gene3D" id="1.10.10.10">
    <property type="entry name" value="Winged helix-like DNA-binding domain superfamily/Winged helix DNA-binding domain"/>
    <property type="match status" value="1"/>
</dbReference>
<evidence type="ECO:0000313" key="21">
    <source>
        <dbReference type="Proteomes" id="UP000001064"/>
    </source>
</evidence>
<proteinExistence type="inferred from homology"/>
<keyword evidence="7" id="KW-0811">Translocation</keyword>
<feature type="compositionally biased region" description="Polar residues" evidence="16">
    <location>
        <begin position="578"/>
        <end position="590"/>
    </location>
</feature>
<feature type="compositionally biased region" description="Polar residues" evidence="16">
    <location>
        <begin position="200"/>
        <end position="215"/>
    </location>
</feature>
<dbReference type="GeneID" id="10508098"/>
<protein>
    <recommendedName>
        <fullName evidence="10 14">Peroxisomal membrane protein PEX14</fullName>
    </recommendedName>
    <alternativeName>
        <fullName evidence="11 14">Peroxin-14</fullName>
    </alternativeName>
</protein>
<evidence type="ECO:0000256" key="6">
    <source>
        <dbReference type="ARBA" id="ARBA00022989"/>
    </source>
</evidence>
<evidence type="ECO:0000256" key="11">
    <source>
        <dbReference type="ARBA" id="ARBA00029691"/>
    </source>
</evidence>
<evidence type="ECO:0000256" key="4">
    <source>
        <dbReference type="ARBA" id="ARBA00022692"/>
    </source>
</evidence>
<feature type="region of interest" description="Disordered" evidence="16">
    <location>
        <begin position="1"/>
        <end position="103"/>
    </location>
</feature>
<keyword evidence="3 14" id="KW-0813">Transport</keyword>
<feature type="compositionally biased region" description="Low complexity" evidence="16">
    <location>
        <begin position="1"/>
        <end position="19"/>
    </location>
</feature>
<feature type="compositionally biased region" description="Low complexity" evidence="16">
    <location>
        <begin position="553"/>
        <end position="571"/>
    </location>
</feature>
<dbReference type="Pfam" id="PF04695">
    <property type="entry name" value="Pex14_N"/>
    <property type="match status" value="1"/>
</dbReference>
<name>F0ZT84_DICPU</name>
<accession>F0ZT84</accession>
<keyword evidence="6 17" id="KW-1133">Transmembrane helix</keyword>
<dbReference type="FunFam" id="1.10.10.10:FF:000217">
    <property type="entry name" value="Peroxisomal membrane protein PEX14"/>
    <property type="match status" value="1"/>
</dbReference>
<feature type="transmembrane region" description="Helical" evidence="17">
    <location>
        <begin position="282"/>
        <end position="305"/>
    </location>
</feature>
<feature type="region of interest" description="Disordered" evidence="16">
    <location>
        <begin position="186"/>
        <end position="215"/>
    </location>
</feature>
<evidence type="ECO:0000256" key="10">
    <source>
        <dbReference type="ARBA" id="ARBA00029502"/>
    </source>
</evidence>
<dbReference type="PANTHER" id="PTHR23058">
    <property type="entry name" value="PEROXISOMAL MEMBRANE PROTEIN PEX14"/>
    <property type="match status" value="1"/>
</dbReference>
<evidence type="ECO:0000256" key="16">
    <source>
        <dbReference type="SAM" id="MobiDB-lite"/>
    </source>
</evidence>
<dbReference type="OrthoDB" id="441517at2759"/>
<feature type="compositionally biased region" description="Polar residues" evidence="16">
    <location>
        <begin position="526"/>
        <end position="552"/>
    </location>
</feature>
<evidence type="ECO:0000256" key="8">
    <source>
        <dbReference type="ARBA" id="ARBA00023136"/>
    </source>
</evidence>
<dbReference type="eggNOG" id="ENOG502R97S">
    <property type="taxonomic scope" value="Eukaryota"/>
</dbReference>
<evidence type="ECO:0000256" key="1">
    <source>
        <dbReference type="ARBA" id="ARBA00004549"/>
    </source>
</evidence>
<feature type="compositionally biased region" description="Basic and acidic residues" evidence="16">
    <location>
        <begin position="45"/>
        <end position="65"/>
    </location>
</feature>
<feature type="coiled-coil region" evidence="15">
    <location>
        <begin position="315"/>
        <end position="374"/>
    </location>
</feature>
<dbReference type="KEGG" id="dpp:DICPUDRAFT_81354"/>
<dbReference type="OMA" id="NYIMPYF"/>
<organism evidence="20 21">
    <name type="scientific">Dictyostelium purpureum</name>
    <name type="common">Slime mold</name>
    <dbReference type="NCBI Taxonomy" id="5786"/>
    <lineage>
        <taxon>Eukaryota</taxon>
        <taxon>Amoebozoa</taxon>
        <taxon>Evosea</taxon>
        <taxon>Eumycetozoa</taxon>
        <taxon>Dictyostelia</taxon>
        <taxon>Dictyosteliales</taxon>
        <taxon>Dictyosteliaceae</taxon>
        <taxon>Dictyostelium</taxon>
    </lineage>
</organism>
<keyword evidence="15" id="KW-0175">Coiled coil</keyword>
<dbReference type="InParanoid" id="F0ZT84"/>
<dbReference type="VEuPathDB" id="AmoebaDB:DICPUDRAFT_81354"/>
<dbReference type="RefSeq" id="XP_003290632.1">
    <property type="nucleotide sequence ID" value="XM_003290584.1"/>
</dbReference>
<dbReference type="Pfam" id="PF17733">
    <property type="entry name" value="KPWE_dom"/>
    <property type="match status" value="1"/>
</dbReference>
<dbReference type="AlphaFoldDB" id="F0ZT84"/>
<dbReference type="InterPro" id="IPR036388">
    <property type="entry name" value="WH-like_DNA-bd_sf"/>
</dbReference>
<dbReference type="STRING" id="5786.F0ZT84"/>
<reference evidence="21" key="1">
    <citation type="journal article" date="2011" name="Genome Biol.">
        <title>Comparative genomics of the social amoebae Dictyostelium discoideum and Dictyostelium purpureum.</title>
        <authorList>
            <consortium name="US DOE Joint Genome Institute (JGI-PGF)"/>
            <person name="Sucgang R."/>
            <person name="Kuo A."/>
            <person name="Tian X."/>
            <person name="Salerno W."/>
            <person name="Parikh A."/>
            <person name="Feasley C.L."/>
            <person name="Dalin E."/>
            <person name="Tu H."/>
            <person name="Huang E."/>
            <person name="Barry K."/>
            <person name="Lindquist E."/>
            <person name="Shapiro H."/>
            <person name="Bruce D."/>
            <person name="Schmutz J."/>
            <person name="Salamov A."/>
            <person name="Fey P."/>
            <person name="Gaudet P."/>
            <person name="Anjard C."/>
            <person name="Babu M.M."/>
            <person name="Basu S."/>
            <person name="Bushmanova Y."/>
            <person name="van der Wel H."/>
            <person name="Katoh-Kurasawa M."/>
            <person name="Dinh C."/>
            <person name="Coutinho P.M."/>
            <person name="Saito T."/>
            <person name="Elias M."/>
            <person name="Schaap P."/>
            <person name="Kay R.R."/>
            <person name="Henrissat B."/>
            <person name="Eichinger L."/>
            <person name="Rivero F."/>
            <person name="Putnam N.H."/>
            <person name="West C.M."/>
            <person name="Loomis W.F."/>
            <person name="Chisholm R.L."/>
            <person name="Shaulsky G."/>
            <person name="Strassmann J.E."/>
            <person name="Queller D.C."/>
            <person name="Kuspa A."/>
            <person name="Grigoriev I.V."/>
        </authorList>
    </citation>
    <scope>NUCLEOTIDE SEQUENCE [LARGE SCALE GENOMIC DNA]</scope>
    <source>
        <strain evidence="21">QSDP1</strain>
    </source>
</reference>
<feature type="domain" description="Peroxisome membrane anchor protein Pex14p N-terminal" evidence="18">
    <location>
        <begin position="137"/>
        <end position="181"/>
    </location>
</feature>
<evidence type="ECO:0000256" key="13">
    <source>
        <dbReference type="ARBA" id="ARBA00064754"/>
    </source>
</evidence>
<evidence type="ECO:0000256" key="14">
    <source>
        <dbReference type="RuleBase" id="RU367032"/>
    </source>
</evidence>
<dbReference type="InterPro" id="IPR040554">
    <property type="entry name" value="KPWE_PEX14_dom"/>
</dbReference>
<comment type="function">
    <text evidence="12 14">Component of the PEX13-PEX14 docking complex, a translocon channel that specifically mediates the import of peroxisomal cargo proteins bound to PEX5 receptor. The PEX13-PEX14 docking complex forms a large import pore which can be opened to a diameter of about 9 nm. Mechanistically, PEX5 receptor along with cargo proteins associates with the PEX14 subunit of the PEX13-PEX14 docking complex in the cytosol, leading to the insertion of the receptor into the organelle membrane with the concomitant translocation of the cargo into the peroxisome matrix.</text>
</comment>
<evidence type="ECO:0000313" key="20">
    <source>
        <dbReference type="EMBL" id="EGC32847.1"/>
    </source>
</evidence>
<evidence type="ECO:0000256" key="2">
    <source>
        <dbReference type="ARBA" id="ARBA00005443"/>
    </source>
</evidence>
<comment type="subcellular location">
    <subcellularLocation>
        <location evidence="1">Peroxisome membrane</location>
        <topology evidence="1">Single-pass membrane protein</topology>
    </subcellularLocation>
</comment>
<sequence length="683" mass="75573">MDDSNDINNNNNNYNNSSNTGDINDSGLESVPSPNSSNNQSTEQRIQKRKEEAKRIMEERKKRELQQPQQSSYEEGIDGGGLDDGRYQSQQSYESTQPVGQKIGQRIERKAPTIPINKGQVASPSSASTVANSANIREDMVKKAYSFLSNPSVKNTPLARKVAYLEKKGLTSDEIKEALKRIETGNINGSGASSSGNAMIPSSRNVAPQKKPTQQSYDDINSNHVIFSQQQQQYFQQQHQMLQQQHQMAVNQIQSYQKRLEADDQRIAQMLSINNRKSWDGLLFSITAVVGAASGIAYLTSNYILPYLYGNKKKEENVDKKITELQQEIIKLQNNIFSQGNDFKEQTTSLKTLIDQQQQQIQQQQVKLNSTTVNTTQPSSSLSNSTEILEIKKELKNLTNLINSNSSKNNSIFDDDYKYSKPAATPPSTSLPGSNVSSGSKSYPPVVKTNPYSHLSWKPPTDQPPTIPSWQRPSSPSSTTTTTTTTTPSSQKPSAEKSSNETIPSWQRPYSPNPNPENSSNPPTPTKQQSSFSYGDVNSFSGTNSETFNSKPTTTTTTTTTSPKSNEPNESSETKSNDSGNSANDETPYSSDFLDVISQLKQGKTPPGIRTDIDDKPLENSTVNKSNKQRPKKPWEKDSLTSVTSNLSEEETKLILEDSPSIEIISDDVEEKEAAKVSNNDNN</sequence>
<dbReference type="InterPro" id="IPR025655">
    <property type="entry name" value="PEX14"/>
</dbReference>
<feature type="compositionally biased region" description="Low complexity" evidence="16">
    <location>
        <begin position="186"/>
        <end position="198"/>
    </location>
</feature>